<dbReference type="AlphaFoldDB" id="A0A1W1C3T7"/>
<proteinExistence type="predicted"/>
<reference evidence="2" key="1">
    <citation type="submission" date="2016-10" db="EMBL/GenBank/DDBJ databases">
        <authorList>
            <person name="de Groot N.N."/>
        </authorList>
    </citation>
    <scope>NUCLEOTIDE SEQUENCE</scope>
</reference>
<protein>
    <submittedName>
        <fullName evidence="2">Cytochrome c family protein</fullName>
    </submittedName>
</protein>
<sequence length="222" mass="25205">MNKHLYTLALTPIIFIACANTEPKQTEIAQEITTKKVEITKTIEKKIPISKPIETQASVSFIENKKVLEDGMMHIDAFMGSMQPTLKSLLKEDKTHVTAMGACSSMAIEMINDYNRQITGVKLRRTALKYRNPKNKPDTSDRMVMDTFVSTKKFKPLVVDLGNQYRVYKPLVIKQSCLLCHGARNDMNPEIVKMIDRTYPKDRATGFELGEFRGVVVADMKK</sequence>
<accession>A0A1W1C3T7</accession>
<feature type="domain" description="Tll0287-like" evidence="1">
    <location>
        <begin position="72"/>
        <end position="217"/>
    </location>
</feature>
<evidence type="ECO:0000313" key="2">
    <source>
        <dbReference type="EMBL" id="SFV60394.1"/>
    </source>
</evidence>
<dbReference type="EMBL" id="FPHN01000114">
    <property type="protein sequence ID" value="SFV60394.1"/>
    <property type="molecule type" value="Genomic_DNA"/>
</dbReference>
<dbReference type="PROSITE" id="PS51257">
    <property type="entry name" value="PROKAR_LIPOPROTEIN"/>
    <property type="match status" value="1"/>
</dbReference>
<gene>
    <name evidence="2" type="ORF">MNB_SV-14-782</name>
</gene>
<dbReference type="InterPro" id="IPR021796">
    <property type="entry name" value="Tll0287-like_dom"/>
</dbReference>
<dbReference type="Pfam" id="PF11845">
    <property type="entry name" value="Tll0287-like"/>
    <property type="match status" value="1"/>
</dbReference>
<name>A0A1W1C3T7_9ZZZZ</name>
<organism evidence="2">
    <name type="scientific">hydrothermal vent metagenome</name>
    <dbReference type="NCBI Taxonomy" id="652676"/>
    <lineage>
        <taxon>unclassified sequences</taxon>
        <taxon>metagenomes</taxon>
        <taxon>ecological metagenomes</taxon>
    </lineage>
</organism>
<evidence type="ECO:0000259" key="1">
    <source>
        <dbReference type="Pfam" id="PF11845"/>
    </source>
</evidence>